<dbReference type="SUPFAM" id="SSF56801">
    <property type="entry name" value="Acetyl-CoA synthetase-like"/>
    <property type="match status" value="1"/>
</dbReference>
<dbReference type="NCBIfam" id="TIGR02155">
    <property type="entry name" value="PA_CoA_ligase"/>
    <property type="match status" value="1"/>
</dbReference>
<keyword evidence="2 10" id="KW-0436">Ligase</keyword>
<comment type="similarity">
    <text evidence="6 10">Belongs to the phenylacetyl-CoA ligase family.</text>
</comment>
<dbReference type="GO" id="GO:0000166">
    <property type="term" value="F:nucleotide binding"/>
    <property type="evidence" value="ECO:0007669"/>
    <property type="project" value="UniProtKB-KW"/>
</dbReference>
<dbReference type="EMBL" id="AP013035">
    <property type="protein sequence ID" value="BAT71316.1"/>
    <property type="molecule type" value="Genomic_DNA"/>
</dbReference>
<dbReference type="InterPro" id="IPR051414">
    <property type="entry name" value="Adenylate-forming_Reductase"/>
</dbReference>
<dbReference type="RefSeq" id="WP_068549238.1">
    <property type="nucleotide sequence ID" value="NZ_AP013035.1"/>
</dbReference>
<dbReference type="Pfam" id="PF14535">
    <property type="entry name" value="AMP-binding_C_2"/>
    <property type="match status" value="1"/>
</dbReference>
<dbReference type="PANTHER" id="PTHR43439:SF1">
    <property type="entry name" value="PHENYLACETATE-COENZYME A LIGASE"/>
    <property type="match status" value="1"/>
</dbReference>
<dbReference type="PIRSF" id="PIRSF006444">
    <property type="entry name" value="PaaK"/>
    <property type="match status" value="1"/>
</dbReference>
<evidence type="ECO:0000256" key="7">
    <source>
        <dbReference type="ARBA" id="ARBA00066629"/>
    </source>
</evidence>
<dbReference type="Gene3D" id="3.30.300.30">
    <property type="match status" value="1"/>
</dbReference>
<dbReference type="OrthoDB" id="580775at2"/>
<evidence type="ECO:0000256" key="9">
    <source>
        <dbReference type="ARBA" id="ARBA00075111"/>
    </source>
</evidence>
<comment type="catalytic activity">
    <reaction evidence="4">
        <text>2-phenylacetate + ATP + CoA = phenylacetyl-CoA + AMP + diphosphate</text>
        <dbReference type="Rhea" id="RHEA:20956"/>
        <dbReference type="ChEBI" id="CHEBI:18401"/>
        <dbReference type="ChEBI" id="CHEBI:30616"/>
        <dbReference type="ChEBI" id="CHEBI:33019"/>
        <dbReference type="ChEBI" id="CHEBI:57287"/>
        <dbReference type="ChEBI" id="CHEBI:57390"/>
        <dbReference type="ChEBI" id="CHEBI:456215"/>
        <dbReference type="EC" id="6.2.1.30"/>
    </reaction>
    <physiologicalReaction direction="left-to-right" evidence="4">
        <dbReference type="Rhea" id="RHEA:20957"/>
    </physiologicalReaction>
</comment>
<proteinExistence type="inferred from homology"/>
<evidence type="ECO:0000256" key="10">
    <source>
        <dbReference type="PIRNR" id="PIRNR006444"/>
    </source>
</evidence>
<accession>A0A0S3QSM2</accession>
<dbReference type="Proteomes" id="UP000063234">
    <property type="component" value="Chromosome"/>
</dbReference>
<evidence type="ECO:0000256" key="2">
    <source>
        <dbReference type="ARBA" id="ARBA00022598"/>
    </source>
</evidence>
<reference evidence="14" key="1">
    <citation type="journal article" date="2018" name="Science">
        <title>A primordial and reversible TCA cycle in a facultatively chemolithoautotrophic thermophile.</title>
        <authorList>
            <person name="Nunoura T."/>
            <person name="Chikaraishi Y."/>
            <person name="Izaki R."/>
            <person name="Suwa T."/>
            <person name="Sato T."/>
            <person name="Harada T."/>
            <person name="Mori K."/>
            <person name="Kato Y."/>
            <person name="Miyazaki M."/>
            <person name="Shimamura S."/>
            <person name="Yanagawa K."/>
            <person name="Shuto A."/>
            <person name="Ohkouchi N."/>
            <person name="Fujita N."/>
            <person name="Takaki Y."/>
            <person name="Atomi H."/>
            <person name="Takai K."/>
        </authorList>
    </citation>
    <scope>NUCLEOTIDE SEQUENCE [LARGE SCALE GENOMIC DNA]</scope>
    <source>
        <strain evidence="14">DSM 17441 / JCM 13301 / NBRC 103674 / ABI70S6</strain>
    </source>
</reference>
<dbReference type="InterPro" id="IPR049623">
    <property type="entry name" value="PA_CoA_lig_proteobact_actino"/>
</dbReference>
<dbReference type="STRING" id="1298851.TST_0509"/>
<dbReference type="InterPro" id="IPR000873">
    <property type="entry name" value="AMP-dep_synth/lig_dom"/>
</dbReference>
<dbReference type="InterPro" id="IPR011880">
    <property type="entry name" value="PA_CoA_ligase"/>
</dbReference>
<evidence type="ECO:0000313" key="14">
    <source>
        <dbReference type="Proteomes" id="UP000063234"/>
    </source>
</evidence>
<dbReference type="InterPro" id="IPR028154">
    <property type="entry name" value="AMP-dep_Lig_C"/>
</dbReference>
<dbReference type="InterPro" id="IPR045851">
    <property type="entry name" value="AMP-bd_C_sf"/>
</dbReference>
<evidence type="ECO:0000256" key="1">
    <source>
        <dbReference type="ARBA" id="ARBA00011245"/>
    </source>
</evidence>
<evidence type="ECO:0000313" key="13">
    <source>
        <dbReference type="EMBL" id="BAT71316.1"/>
    </source>
</evidence>
<dbReference type="AlphaFoldDB" id="A0A0S3QSM2"/>
<comment type="subunit">
    <text evidence="1">Monomer.</text>
</comment>
<name>A0A0S3QSM2_THET7</name>
<comment type="pathway">
    <text evidence="5 10">Aromatic compound metabolism; phenylacetate degradation.</text>
</comment>
<dbReference type="Pfam" id="PF00501">
    <property type="entry name" value="AMP-binding"/>
    <property type="match status" value="1"/>
</dbReference>
<evidence type="ECO:0000256" key="3">
    <source>
        <dbReference type="ARBA" id="ARBA00022741"/>
    </source>
</evidence>
<dbReference type="InterPro" id="IPR042099">
    <property type="entry name" value="ANL_N_sf"/>
</dbReference>
<sequence length="438" mass="49435">MIWNDEFETLPREALEALQLKRLQQTVERVYATVPFYRKKFQEAGVTPDDIKSLEDLKRLPFTTKDDLRENYPFGMFAVPLKQVVRIHASSGTTGKPTVVGYTKRDIETWSELMARSLFAAGVTKEDIIQNAYGYGLFTGGLGVHYGAEKIGATVIPISGGHSKRQIMIMKDFGATVLTCTPSYALHLAEVAEEMGVDPKSTSLKVGIFGAEPWTEEMRKQIETTWNIKAIDIYGLSEIIGPGVSIECEEAQNGLHIFEDHFIPEIINPETGEPLPYGEYGELVITTITKEAFPVIRYRTRDITRLIKEPCICGRTHVRMDRVKGRTDDMLIIRGVNVFPSQIEEILISTEGVLPHYMIVVDREGTLDTLEVQVEVDEKIFSDEVRKLQQLARKIEQNIKETIGVTAKVKLVEPKTLQRFEGKAKRVIDKRKLFNGGK</sequence>
<feature type="domain" description="AMP-dependent synthetase/ligase" evidence="11">
    <location>
        <begin position="80"/>
        <end position="286"/>
    </location>
</feature>
<dbReference type="PATRIC" id="fig|1298851.3.peg.528"/>
<organism evidence="13 14">
    <name type="scientific">Thermosulfidibacter takaii (strain DSM 17441 / JCM 13301 / NBRC 103674 / ABI70S6)</name>
    <dbReference type="NCBI Taxonomy" id="1298851"/>
    <lineage>
        <taxon>Bacteria</taxon>
        <taxon>Pseudomonadati</taxon>
        <taxon>Thermosulfidibacterota</taxon>
        <taxon>Thermosulfidibacteria</taxon>
        <taxon>Thermosulfidibacterales</taxon>
        <taxon>Thermosulfidibacteraceae</taxon>
    </lineage>
</organism>
<protein>
    <recommendedName>
        <fullName evidence="8 10">Phenylacetate-coenzyme A ligase</fullName>
        <ecNumber evidence="7 10">6.2.1.30</ecNumber>
    </recommendedName>
    <alternativeName>
        <fullName evidence="9 10">Phenylacetyl-CoA ligase</fullName>
    </alternativeName>
</protein>
<evidence type="ECO:0000256" key="4">
    <source>
        <dbReference type="ARBA" id="ARBA00050450"/>
    </source>
</evidence>
<keyword evidence="3 10" id="KW-0547">Nucleotide-binding</keyword>
<feature type="domain" description="AMP-dependent ligase C-terminal" evidence="12">
    <location>
        <begin position="335"/>
        <end position="431"/>
    </location>
</feature>
<evidence type="ECO:0000256" key="5">
    <source>
        <dbReference type="ARBA" id="ARBA00060591"/>
    </source>
</evidence>
<gene>
    <name evidence="13" type="ORF">TST_0509</name>
</gene>
<evidence type="ECO:0000259" key="11">
    <source>
        <dbReference type="Pfam" id="PF00501"/>
    </source>
</evidence>
<dbReference type="CDD" id="cd05913">
    <property type="entry name" value="PaaK"/>
    <property type="match status" value="1"/>
</dbReference>
<dbReference type="PANTHER" id="PTHR43439">
    <property type="entry name" value="PHENYLACETATE-COENZYME A LIGASE"/>
    <property type="match status" value="1"/>
</dbReference>
<evidence type="ECO:0000259" key="12">
    <source>
        <dbReference type="Pfam" id="PF14535"/>
    </source>
</evidence>
<evidence type="ECO:0000256" key="8">
    <source>
        <dbReference type="ARBA" id="ARBA00068695"/>
    </source>
</evidence>
<dbReference type="FunFam" id="3.40.50.12780:FF:000016">
    <property type="entry name" value="Phenylacetate-coenzyme A ligase"/>
    <property type="match status" value="1"/>
</dbReference>
<dbReference type="Gene3D" id="3.40.50.12780">
    <property type="entry name" value="N-terminal domain of ligase-like"/>
    <property type="match status" value="1"/>
</dbReference>
<dbReference type="GO" id="GO:0010124">
    <property type="term" value="P:phenylacetate catabolic process"/>
    <property type="evidence" value="ECO:0007669"/>
    <property type="project" value="UniProtKB-UniRule"/>
</dbReference>
<dbReference type="FunFam" id="3.30.300.30:FF:000019">
    <property type="entry name" value="Phenylacetate-coenzyme A ligase"/>
    <property type="match status" value="1"/>
</dbReference>
<comment type="function">
    <text evidence="10">Catalyzes the activation of phenylacetic acid (PA) to phenylacetyl-CoA (PA-CoA).</text>
</comment>
<dbReference type="KEGG" id="ttk:TST_0509"/>
<dbReference type="EC" id="6.2.1.30" evidence="7 10"/>
<evidence type="ECO:0000256" key="6">
    <source>
        <dbReference type="ARBA" id="ARBA00061566"/>
    </source>
</evidence>
<dbReference type="UniPathway" id="UPA00930"/>
<dbReference type="GO" id="GO:0047475">
    <property type="term" value="F:phenylacetate-CoA ligase activity"/>
    <property type="evidence" value="ECO:0007669"/>
    <property type="project" value="UniProtKB-EC"/>
</dbReference>
<keyword evidence="14" id="KW-1185">Reference proteome</keyword>